<evidence type="ECO:0000256" key="3">
    <source>
        <dbReference type="ARBA" id="ARBA00022723"/>
    </source>
</evidence>
<dbReference type="PANTHER" id="PTHR37418">
    <property type="entry name" value="3-KETO-5-AMINOHEXANOATE CLEAVAGE ENZYME-RELATED"/>
    <property type="match status" value="1"/>
</dbReference>
<evidence type="ECO:0000256" key="2">
    <source>
        <dbReference type="ARBA" id="ARBA00022679"/>
    </source>
</evidence>
<dbReference type="Pfam" id="PF05853">
    <property type="entry name" value="BKACE"/>
    <property type="match status" value="1"/>
</dbReference>
<dbReference type="InterPro" id="IPR013785">
    <property type="entry name" value="Aldolase_TIM"/>
</dbReference>
<dbReference type="GO" id="GO:0046872">
    <property type="term" value="F:metal ion binding"/>
    <property type="evidence" value="ECO:0007669"/>
    <property type="project" value="UniProtKB-KW"/>
</dbReference>
<sequence length="331" mass="36850">MEDEDALSHILFNAREHRTQISHASLAPWLANDTSNAARSITRFIEEGFAMNHDPNQPCIISVAITGSVPRKKDNPAVPISVPEQIESTHEAYEAGATLVHLHVRDEDERSSSDRNRFAALQEGIRKHCPDIIIQFSTGGRGRSFEQRGAMLDLRPDMASLATGSVNFPTTVYENPPDFVRALAQTMLDYDVKPEIEIFDLAMLYSTVDLVQQGLLNEPVHVQFVMGVKNALPARREILEFEVAQLQKLLPTATWTAAGIGRHQLEVNYWTLEMGGHCRTGLEDNVRWDKDTLAKSNAQLVERVAKLCGEFGRPVATAKQAREMLSLKPAA</sequence>
<reference evidence="5" key="1">
    <citation type="submission" date="2016-12" db="EMBL/GenBank/DDBJ databases">
        <authorList>
            <person name="Moulin L."/>
        </authorList>
    </citation>
    <scope>NUCLEOTIDE SEQUENCE [LARGE SCALE GENOMIC DNA]</scope>
    <source>
        <strain evidence="5">STM 7183</strain>
    </source>
</reference>
<accession>A0A1N7S7D3</accession>
<protein>
    <submittedName>
        <fullName evidence="5">3-keto-5-aminohexanoate cleavage enzyme</fullName>
        <ecNumber evidence="5">2.-.-.-</ecNumber>
    </submittedName>
</protein>
<organism evidence="5 6">
    <name type="scientific">Paraburkholderia piptadeniae</name>
    <dbReference type="NCBI Taxonomy" id="1701573"/>
    <lineage>
        <taxon>Bacteria</taxon>
        <taxon>Pseudomonadati</taxon>
        <taxon>Pseudomonadota</taxon>
        <taxon>Betaproteobacteria</taxon>
        <taxon>Burkholderiales</taxon>
        <taxon>Burkholderiaceae</taxon>
        <taxon>Paraburkholderia</taxon>
    </lineage>
</organism>
<evidence type="ECO:0000313" key="6">
    <source>
        <dbReference type="Proteomes" id="UP000195569"/>
    </source>
</evidence>
<dbReference type="GO" id="GO:0043720">
    <property type="term" value="F:3-keto-5-aminohexanoate cleavage activity"/>
    <property type="evidence" value="ECO:0007669"/>
    <property type="project" value="InterPro"/>
</dbReference>
<dbReference type="InterPro" id="IPR008567">
    <property type="entry name" value="BKACE"/>
</dbReference>
<keyword evidence="3" id="KW-0479">Metal-binding</keyword>
<keyword evidence="2 5" id="KW-0808">Transferase</keyword>
<dbReference type="Proteomes" id="UP000195569">
    <property type="component" value="Unassembled WGS sequence"/>
</dbReference>
<dbReference type="EMBL" id="CYGY02000035">
    <property type="protein sequence ID" value="SIT43240.1"/>
    <property type="molecule type" value="Genomic_DNA"/>
</dbReference>
<comment type="caution">
    <text evidence="5">The sequence shown here is derived from an EMBL/GenBank/DDBJ whole genome shotgun (WGS) entry which is preliminary data.</text>
</comment>
<proteinExistence type="predicted"/>
<name>A0A1N7S7D3_9BURK</name>
<keyword evidence="6" id="KW-1185">Reference proteome</keyword>
<gene>
    <name evidence="5" type="primary">kce</name>
    <name evidence="5" type="ORF">BN2476_350003</name>
</gene>
<dbReference type="PANTHER" id="PTHR37418:SF2">
    <property type="entry name" value="3-KETO-5-AMINOHEXANOATE CLEAVAGE ENZYME"/>
    <property type="match status" value="1"/>
</dbReference>
<dbReference type="Gene3D" id="3.20.20.70">
    <property type="entry name" value="Aldolase class I"/>
    <property type="match status" value="1"/>
</dbReference>
<comment type="cofactor">
    <cofactor evidence="1">
        <name>Zn(2+)</name>
        <dbReference type="ChEBI" id="CHEBI:29105"/>
    </cofactor>
</comment>
<keyword evidence="4" id="KW-0862">Zinc</keyword>
<dbReference type="AlphaFoldDB" id="A0A1N7S7D3"/>
<dbReference type="EC" id="2.-.-.-" evidence="5"/>
<evidence type="ECO:0000256" key="4">
    <source>
        <dbReference type="ARBA" id="ARBA00022833"/>
    </source>
</evidence>
<evidence type="ECO:0000313" key="5">
    <source>
        <dbReference type="EMBL" id="SIT43240.1"/>
    </source>
</evidence>
<evidence type="ECO:0000256" key="1">
    <source>
        <dbReference type="ARBA" id="ARBA00001947"/>
    </source>
</evidence>